<organism evidence="1 2">
    <name type="scientific">Paractinoplanes atraurantiacus</name>
    <dbReference type="NCBI Taxonomy" id="1036182"/>
    <lineage>
        <taxon>Bacteria</taxon>
        <taxon>Bacillati</taxon>
        <taxon>Actinomycetota</taxon>
        <taxon>Actinomycetes</taxon>
        <taxon>Micromonosporales</taxon>
        <taxon>Micromonosporaceae</taxon>
        <taxon>Paractinoplanes</taxon>
    </lineage>
</organism>
<sequence>MGLWESGPYEYGSMEASCVGFRADGSGWSVWENAGGAALTMLRWSRLGPQVIQVVEVETFFGTWAPGTRRLILDESGDDHEEPAGGGGDVIELRYEIVEDVPPLADGPMVVLKLAEPYEGIATYALSTRDIDSVDVPAVVV</sequence>
<name>A0A285I0F6_9ACTN</name>
<dbReference type="Proteomes" id="UP000219612">
    <property type="component" value="Unassembled WGS sequence"/>
</dbReference>
<dbReference type="EMBL" id="OBDY01000006">
    <property type="protein sequence ID" value="SNY41377.1"/>
    <property type="molecule type" value="Genomic_DNA"/>
</dbReference>
<dbReference type="AlphaFoldDB" id="A0A285I0F6"/>
<evidence type="ECO:0000313" key="2">
    <source>
        <dbReference type="Proteomes" id="UP000219612"/>
    </source>
</evidence>
<protein>
    <submittedName>
        <fullName evidence="1">Uncharacterized protein</fullName>
    </submittedName>
</protein>
<evidence type="ECO:0000313" key="1">
    <source>
        <dbReference type="EMBL" id="SNY41377.1"/>
    </source>
</evidence>
<proteinExistence type="predicted"/>
<reference evidence="2" key="1">
    <citation type="submission" date="2017-09" db="EMBL/GenBank/DDBJ databases">
        <authorList>
            <person name="Varghese N."/>
            <person name="Submissions S."/>
        </authorList>
    </citation>
    <scope>NUCLEOTIDE SEQUENCE [LARGE SCALE GENOMIC DNA]</scope>
    <source>
        <strain evidence="2">CGMCC 4.6857</strain>
    </source>
</reference>
<gene>
    <name evidence="1" type="ORF">SAMN05421748_106159</name>
</gene>
<accession>A0A285I0F6</accession>
<keyword evidence="2" id="KW-1185">Reference proteome</keyword>